<proteinExistence type="predicted"/>
<dbReference type="GO" id="GO:0003677">
    <property type="term" value="F:DNA binding"/>
    <property type="evidence" value="ECO:0007669"/>
    <property type="project" value="UniProtKB-KW"/>
</dbReference>
<reference evidence="8 9" key="1">
    <citation type="journal article" date="2015" name="Mol. Plant Microbe Interact.">
        <title>Comparative Genomic Analysis of Pseudomonas chlororaphis PCL1606 Reveals New Insight into Antifungal Compounds Involved in Biocontrol.</title>
        <authorList>
            <person name="Calderon C.E."/>
            <person name="Ramos C."/>
            <person name="de Vicente A."/>
            <person name="Cazorla F.M."/>
        </authorList>
    </citation>
    <scope>NUCLEOTIDE SEQUENCE [LARGE SCALE GENOMIC DNA]</scope>
    <source>
        <strain evidence="8 9">PCL1606</strain>
    </source>
</reference>
<dbReference type="GO" id="GO:0006355">
    <property type="term" value="P:regulation of DNA-templated transcription"/>
    <property type="evidence" value="ECO:0007669"/>
    <property type="project" value="InterPro"/>
</dbReference>
<feature type="domain" description="Response regulatory" evidence="7">
    <location>
        <begin position="3"/>
        <end position="118"/>
    </location>
</feature>
<dbReference type="AlphaFoldDB" id="A0A0D5XZA9"/>
<evidence type="ECO:0000313" key="9">
    <source>
        <dbReference type="Proteomes" id="UP000032748"/>
    </source>
</evidence>
<dbReference type="Pfam" id="PF00072">
    <property type="entry name" value="Response_reg"/>
    <property type="match status" value="1"/>
</dbReference>
<dbReference type="KEGG" id="pcz:PCL1606_29500"/>
<dbReference type="PANTHER" id="PTHR43214">
    <property type="entry name" value="TWO-COMPONENT RESPONSE REGULATOR"/>
    <property type="match status" value="1"/>
</dbReference>
<dbReference type="SUPFAM" id="SSF52172">
    <property type="entry name" value="CheY-like"/>
    <property type="match status" value="1"/>
</dbReference>
<keyword evidence="1 5" id="KW-0597">Phosphoprotein</keyword>
<dbReference type="InterPro" id="IPR011006">
    <property type="entry name" value="CheY-like_superfamily"/>
</dbReference>
<dbReference type="Gene3D" id="3.40.50.2300">
    <property type="match status" value="1"/>
</dbReference>
<keyword evidence="4" id="KW-0804">Transcription</keyword>
<gene>
    <name evidence="8" type="ORF">PCL1606_29500</name>
</gene>
<dbReference type="PROSITE" id="PS50043">
    <property type="entry name" value="HTH_LUXR_2"/>
    <property type="match status" value="1"/>
</dbReference>
<keyword evidence="3" id="KW-0238">DNA-binding</keyword>
<evidence type="ECO:0000259" key="6">
    <source>
        <dbReference type="PROSITE" id="PS50043"/>
    </source>
</evidence>
<dbReference type="EMBL" id="CP011110">
    <property type="protein sequence ID" value="AKA24401.1"/>
    <property type="molecule type" value="Genomic_DNA"/>
</dbReference>
<dbReference type="OrthoDB" id="9796655at2"/>
<dbReference type="CDD" id="cd06170">
    <property type="entry name" value="LuxR_C_like"/>
    <property type="match status" value="1"/>
</dbReference>
<dbReference type="InterPro" id="IPR001789">
    <property type="entry name" value="Sig_transdc_resp-reg_receiver"/>
</dbReference>
<dbReference type="InterPro" id="IPR039420">
    <property type="entry name" value="WalR-like"/>
</dbReference>
<dbReference type="InterPro" id="IPR058245">
    <property type="entry name" value="NreC/VraR/RcsB-like_REC"/>
</dbReference>
<feature type="modified residue" description="4-aspartylphosphate" evidence="5">
    <location>
        <position position="53"/>
    </location>
</feature>
<dbReference type="PROSITE" id="PS00622">
    <property type="entry name" value="HTH_LUXR_1"/>
    <property type="match status" value="1"/>
</dbReference>
<dbReference type="SMART" id="SM00421">
    <property type="entry name" value="HTH_LUXR"/>
    <property type="match status" value="1"/>
</dbReference>
<feature type="domain" description="HTH luxR-type" evidence="6">
    <location>
        <begin position="142"/>
        <end position="207"/>
    </location>
</feature>
<dbReference type="PATRIC" id="fig|587753.10.peg.2940"/>
<dbReference type="PANTHER" id="PTHR43214:SF41">
    <property type="entry name" value="NITRATE_NITRITE RESPONSE REGULATOR PROTEIN NARP"/>
    <property type="match status" value="1"/>
</dbReference>
<dbReference type="InterPro" id="IPR000792">
    <property type="entry name" value="Tscrpt_reg_LuxR_C"/>
</dbReference>
<evidence type="ECO:0000256" key="5">
    <source>
        <dbReference type="PROSITE-ProRule" id="PRU00169"/>
    </source>
</evidence>
<evidence type="ECO:0000256" key="3">
    <source>
        <dbReference type="ARBA" id="ARBA00023125"/>
    </source>
</evidence>
<dbReference type="PROSITE" id="PS50110">
    <property type="entry name" value="RESPONSE_REGULATORY"/>
    <property type="match status" value="1"/>
</dbReference>
<dbReference type="GO" id="GO:0000160">
    <property type="term" value="P:phosphorelay signal transduction system"/>
    <property type="evidence" value="ECO:0007669"/>
    <property type="project" value="InterPro"/>
</dbReference>
<evidence type="ECO:0000259" key="7">
    <source>
        <dbReference type="PROSITE" id="PS50110"/>
    </source>
</evidence>
<dbReference type="RefSeq" id="WP_044463197.1">
    <property type="nucleotide sequence ID" value="NZ_CP011110.1"/>
</dbReference>
<name>A0A0D5XZA9_9PSED</name>
<evidence type="ECO:0000256" key="2">
    <source>
        <dbReference type="ARBA" id="ARBA00023015"/>
    </source>
</evidence>
<protein>
    <submittedName>
        <fullName evidence="8">LuxR family transcriptional regulator</fullName>
    </submittedName>
</protein>
<evidence type="ECO:0000313" key="8">
    <source>
        <dbReference type="EMBL" id="AKA24401.1"/>
    </source>
</evidence>
<accession>A0A0D5XZA9</accession>
<keyword evidence="2" id="KW-0805">Transcription regulation</keyword>
<dbReference type="Pfam" id="PF00196">
    <property type="entry name" value="GerE"/>
    <property type="match status" value="1"/>
</dbReference>
<dbReference type="SMART" id="SM00448">
    <property type="entry name" value="REC"/>
    <property type="match status" value="1"/>
</dbReference>
<evidence type="ECO:0000256" key="4">
    <source>
        <dbReference type="ARBA" id="ARBA00023163"/>
    </source>
</evidence>
<dbReference type="Proteomes" id="UP000032748">
    <property type="component" value="Chromosome"/>
</dbReference>
<dbReference type="PRINTS" id="PR00038">
    <property type="entry name" value="HTHLUXR"/>
</dbReference>
<organism evidence="8 9">
    <name type="scientific">Pseudomonas chlororaphis</name>
    <dbReference type="NCBI Taxonomy" id="587753"/>
    <lineage>
        <taxon>Bacteria</taxon>
        <taxon>Pseudomonadati</taxon>
        <taxon>Pseudomonadota</taxon>
        <taxon>Gammaproteobacteria</taxon>
        <taxon>Pseudomonadales</taxon>
        <taxon>Pseudomonadaceae</taxon>
        <taxon>Pseudomonas</taxon>
    </lineage>
</organism>
<sequence>MGNIVIVDDHPLMRMAVRHMLEGEGHVVMAEVDNGIEALDVIRRLLPDLIVLDLSIPKMDGLAVIAHLKAVGINSKVLILTSGDAANFAMRSLQAGAAGFVSKDESLDDLVIAVKAVLAGSSYFPVDTIHRLRDNNNAAHNEEALLAQLSDREITVLKMLARGMSNLAISEKLLISHKTVSTYKVRLQRKLSVSNLIALVELAKRNNLG</sequence>
<dbReference type="CDD" id="cd17535">
    <property type="entry name" value="REC_NarL-like"/>
    <property type="match status" value="1"/>
</dbReference>
<evidence type="ECO:0000256" key="1">
    <source>
        <dbReference type="ARBA" id="ARBA00022553"/>
    </source>
</evidence>